<dbReference type="FunFam" id="3.40.630.30:FF:000001">
    <property type="entry name" value="Histone acetyltransferase"/>
    <property type="match status" value="1"/>
</dbReference>
<organism evidence="17 18">
    <name type="scientific">Glossina brevipalpis</name>
    <dbReference type="NCBI Taxonomy" id="37001"/>
    <lineage>
        <taxon>Eukaryota</taxon>
        <taxon>Metazoa</taxon>
        <taxon>Ecdysozoa</taxon>
        <taxon>Arthropoda</taxon>
        <taxon>Hexapoda</taxon>
        <taxon>Insecta</taxon>
        <taxon>Pterygota</taxon>
        <taxon>Neoptera</taxon>
        <taxon>Endopterygota</taxon>
        <taxon>Diptera</taxon>
        <taxon>Brachycera</taxon>
        <taxon>Muscomorpha</taxon>
        <taxon>Hippoboscoidea</taxon>
        <taxon>Glossinidae</taxon>
        <taxon>Glossina</taxon>
    </lineage>
</organism>
<keyword evidence="9" id="KW-0007">Acetylation</keyword>
<dbReference type="Proteomes" id="UP000091820">
    <property type="component" value="Unassembled WGS sequence"/>
</dbReference>
<dbReference type="InterPro" id="IPR016181">
    <property type="entry name" value="Acyl_CoA_acyltransferase"/>
</dbReference>
<feature type="compositionally biased region" description="Basic and acidic residues" evidence="15">
    <location>
        <begin position="346"/>
        <end position="358"/>
    </location>
</feature>
<feature type="compositionally biased region" description="Low complexity" evidence="15">
    <location>
        <begin position="302"/>
        <end position="327"/>
    </location>
</feature>
<keyword evidence="18" id="KW-1185">Reference proteome</keyword>
<keyword evidence="8" id="KW-0156">Chromatin regulator</keyword>
<evidence type="ECO:0000256" key="15">
    <source>
        <dbReference type="SAM" id="MobiDB-lite"/>
    </source>
</evidence>
<dbReference type="SUPFAM" id="SSF103637">
    <property type="entry name" value="CCHHC domain"/>
    <property type="match status" value="1"/>
</dbReference>
<dbReference type="PANTHER" id="PTHR10615:SF161">
    <property type="entry name" value="HISTONE ACETYLTRANSFERASE KAT7"/>
    <property type="match status" value="1"/>
</dbReference>
<dbReference type="GO" id="GO:0010484">
    <property type="term" value="F:histone H3 acetyltransferase activity"/>
    <property type="evidence" value="ECO:0007669"/>
    <property type="project" value="TreeGrafter"/>
</dbReference>
<evidence type="ECO:0000256" key="12">
    <source>
        <dbReference type="ARBA" id="ARBA00023242"/>
    </source>
</evidence>
<dbReference type="PROSITE" id="PS51726">
    <property type="entry name" value="MYST_HAT"/>
    <property type="match status" value="1"/>
</dbReference>
<keyword evidence="12 14" id="KW-0539">Nucleus</keyword>
<dbReference type="InterPro" id="IPR036388">
    <property type="entry name" value="WH-like_DNA-bd_sf"/>
</dbReference>
<dbReference type="GO" id="GO:0006357">
    <property type="term" value="P:regulation of transcription by RNA polymerase II"/>
    <property type="evidence" value="ECO:0007669"/>
    <property type="project" value="TreeGrafter"/>
</dbReference>
<comment type="catalytic activity">
    <reaction evidence="14">
        <text>L-lysyl-[protein] + acetyl-CoA = N(6)-acetyl-L-lysyl-[protein] + CoA + H(+)</text>
        <dbReference type="Rhea" id="RHEA:45948"/>
        <dbReference type="Rhea" id="RHEA-COMP:9752"/>
        <dbReference type="Rhea" id="RHEA-COMP:10731"/>
        <dbReference type="ChEBI" id="CHEBI:15378"/>
        <dbReference type="ChEBI" id="CHEBI:29969"/>
        <dbReference type="ChEBI" id="CHEBI:57287"/>
        <dbReference type="ChEBI" id="CHEBI:57288"/>
        <dbReference type="ChEBI" id="CHEBI:61930"/>
        <dbReference type="EC" id="2.3.1.48"/>
    </reaction>
</comment>
<dbReference type="STRING" id="37001.A0A1A9WKR3"/>
<evidence type="ECO:0000313" key="17">
    <source>
        <dbReference type="EnsemblMetazoa" id="GBRI023240-PA"/>
    </source>
</evidence>
<evidence type="ECO:0000313" key="18">
    <source>
        <dbReference type="Proteomes" id="UP000091820"/>
    </source>
</evidence>
<dbReference type="EC" id="2.3.1.48" evidence="3 14"/>
<keyword evidence="7" id="KW-0862">Zinc</keyword>
<name>A0A1A9WKR3_9MUSC</name>
<evidence type="ECO:0000256" key="1">
    <source>
        <dbReference type="ARBA" id="ARBA00004123"/>
    </source>
</evidence>
<evidence type="ECO:0000256" key="7">
    <source>
        <dbReference type="ARBA" id="ARBA00022833"/>
    </source>
</evidence>
<dbReference type="GO" id="GO:0003682">
    <property type="term" value="F:chromatin binding"/>
    <property type="evidence" value="ECO:0007669"/>
    <property type="project" value="TreeGrafter"/>
</dbReference>
<feature type="domain" description="MYST-type HAT" evidence="16">
    <location>
        <begin position="599"/>
        <end position="871"/>
    </location>
</feature>
<proteinExistence type="inferred from homology"/>
<reference evidence="18" key="1">
    <citation type="submission" date="2014-03" db="EMBL/GenBank/DDBJ databases">
        <authorList>
            <person name="Aksoy S."/>
            <person name="Warren W."/>
            <person name="Wilson R.K."/>
        </authorList>
    </citation>
    <scope>NUCLEOTIDE SEQUENCE [LARGE SCALE GENOMIC DNA]</scope>
    <source>
        <strain evidence="18">IAEA</strain>
    </source>
</reference>
<sequence length="881" mass="97633">MRDNKGLTASMSPSFVKAIMTRFSSIAEVASGISESMLNPSDYIYKEEILVVLKVSIDMNSSSSSTSSTSSGSSSCSDSSGSTTDTETSSSSDVKPNNNNTSKGNDSKTKNQANTRRKSSESKSNQQKLSETDKVASKSKAITNGSTTQRQSKTNVFSSEDDTPPAKRPVRTTASAISGPTSAQRRKSSGAAAFVLTSSKLQKPAREITPTKEVVNSSKISKTGVETEKDKQVALSADSESSDKGPALRKGKPDNQKTSAKGAITDQTVKGKGPPPKRCSGLPAKAASNAARRRSVDESEYDSASGSEDESSSSSSETNSDSDSSYSTKVGKSQRNKRPVKTNGKNKLDNSDSDECHTRNMSNRKLTRSLSTRQNKQSVKPATVGGGAFASETDSDGREIKRALSKSPAKKAYLGGGGSGLSKCKVKKEVVLGTVSLMPRVPSPPQLEKKCPIEGCDSSGHLSGNFDRHFLPEACPIYHNMSVSECKERANERKLRNEVRPKSSTSSNSIDSHKIPSYAKHTQTPEQKEFFNKIKDSRSRFKPISDIVSSDKVKLEKECTDEDREPSLLGLVPDYDLQLFRDAQALASEKVEDEVKELPIGKGIKYITMGKYKMKVWYQSPYPEDVARLPQMYICEFCLRYQKSGTGIKRHAQKCVWRHPPGDEIYRKGKLQVWQVDGKRHKQYCQHLCLLAKFFLDHKTLYYDVEPFLFYIMTLADVDGCHTVGYFSKEKNSFYNVSCILTLPPYQRKGYGRLLIDFSYLLTRVEGKIGSPEKPLSDLGLISYRSYWKDVLLDYLCNRSGNTLSIKDVSQEMAIYSYDIVSTLQALGMMKYWKGKHIVLKKQDVLDDYEERVKRRGTFPKIDETCLRWIPFVPTQTNESP</sequence>
<dbReference type="GO" id="GO:0010485">
    <property type="term" value="F:histone H4 acetyltransferase activity"/>
    <property type="evidence" value="ECO:0007669"/>
    <property type="project" value="TreeGrafter"/>
</dbReference>
<dbReference type="Gene3D" id="3.30.60.60">
    <property type="entry name" value="N-acetyl transferase-like"/>
    <property type="match status" value="1"/>
</dbReference>
<dbReference type="Gene3D" id="4.10.320.30">
    <property type="match status" value="1"/>
</dbReference>
<dbReference type="InterPro" id="IPR002717">
    <property type="entry name" value="HAT_MYST-type"/>
</dbReference>
<feature type="compositionally biased region" description="Basic and acidic residues" evidence="15">
    <location>
        <begin position="489"/>
        <end position="501"/>
    </location>
</feature>
<comment type="subcellular location">
    <subcellularLocation>
        <location evidence="1 14">Nucleus</location>
    </subcellularLocation>
</comment>
<evidence type="ECO:0000259" key="16">
    <source>
        <dbReference type="PROSITE" id="PS51726"/>
    </source>
</evidence>
<keyword evidence="4" id="KW-0808">Transferase</keyword>
<feature type="compositionally biased region" description="Polar residues" evidence="15">
    <location>
        <begin position="93"/>
        <end position="114"/>
    </location>
</feature>
<evidence type="ECO:0000256" key="13">
    <source>
        <dbReference type="PIRSR" id="PIRSR602717-51"/>
    </source>
</evidence>
<dbReference type="GO" id="GO:0003712">
    <property type="term" value="F:transcription coregulator activity"/>
    <property type="evidence" value="ECO:0007669"/>
    <property type="project" value="TreeGrafter"/>
</dbReference>
<feature type="active site" description="Proton donor/acceptor" evidence="13">
    <location>
        <position position="773"/>
    </location>
</feature>
<evidence type="ECO:0000256" key="3">
    <source>
        <dbReference type="ARBA" id="ARBA00013184"/>
    </source>
</evidence>
<evidence type="ECO:0000256" key="6">
    <source>
        <dbReference type="ARBA" id="ARBA00022771"/>
    </source>
</evidence>
<feature type="compositionally biased region" description="Polar residues" evidence="15">
    <location>
        <begin position="140"/>
        <end position="158"/>
    </location>
</feature>
<evidence type="ECO:0000256" key="2">
    <source>
        <dbReference type="ARBA" id="ARBA00010107"/>
    </source>
</evidence>
<dbReference type="Pfam" id="PF01530">
    <property type="entry name" value="zf-C2HC"/>
    <property type="match status" value="1"/>
</dbReference>
<keyword evidence="5" id="KW-0479">Metal-binding</keyword>
<feature type="compositionally biased region" description="Polar residues" evidence="15">
    <location>
        <begin position="359"/>
        <end position="380"/>
    </location>
</feature>
<dbReference type="InterPro" id="IPR040706">
    <property type="entry name" value="Zf-MYST"/>
</dbReference>
<dbReference type="InterPro" id="IPR002515">
    <property type="entry name" value="Znf_C2H2C"/>
</dbReference>
<protein>
    <recommendedName>
        <fullName evidence="3 14">Histone acetyltransferase</fullName>
        <ecNumber evidence="3 14">2.3.1.48</ecNumber>
    </recommendedName>
</protein>
<dbReference type="AlphaFoldDB" id="A0A1A9WKR3"/>
<dbReference type="PANTHER" id="PTHR10615">
    <property type="entry name" value="HISTONE ACETYLTRANSFERASE"/>
    <property type="match status" value="1"/>
</dbReference>
<dbReference type="Pfam" id="PF17772">
    <property type="entry name" value="zf-MYST"/>
    <property type="match status" value="1"/>
</dbReference>
<feature type="compositionally biased region" description="Low complexity" evidence="15">
    <location>
        <begin position="61"/>
        <end position="92"/>
    </location>
</feature>
<evidence type="ECO:0000256" key="5">
    <source>
        <dbReference type="ARBA" id="ARBA00022723"/>
    </source>
</evidence>
<evidence type="ECO:0000256" key="9">
    <source>
        <dbReference type="ARBA" id="ARBA00022990"/>
    </source>
</evidence>
<evidence type="ECO:0000256" key="10">
    <source>
        <dbReference type="ARBA" id="ARBA00023015"/>
    </source>
</evidence>
<comment type="similarity">
    <text evidence="2 14">Belongs to the MYST (SAS/MOZ) family.</text>
</comment>
<evidence type="ECO:0000256" key="4">
    <source>
        <dbReference type="ARBA" id="ARBA00022679"/>
    </source>
</evidence>
<reference evidence="17" key="2">
    <citation type="submission" date="2020-05" db="UniProtKB">
        <authorList>
            <consortium name="EnsemblMetazoa"/>
        </authorList>
    </citation>
    <scope>IDENTIFICATION</scope>
    <source>
        <strain evidence="17">IAEA</strain>
    </source>
</reference>
<dbReference type="SUPFAM" id="SSF55729">
    <property type="entry name" value="Acyl-CoA N-acyltransferases (Nat)"/>
    <property type="match status" value="1"/>
</dbReference>
<dbReference type="InterPro" id="IPR050603">
    <property type="entry name" value="MYST_HAT"/>
</dbReference>
<dbReference type="PROSITE" id="PS51802">
    <property type="entry name" value="ZF_CCHHC"/>
    <property type="match status" value="1"/>
</dbReference>
<dbReference type="Gene3D" id="1.10.10.10">
    <property type="entry name" value="Winged helix-like DNA-binding domain superfamily/Winged helix DNA-binding domain"/>
    <property type="match status" value="1"/>
</dbReference>
<dbReference type="FunFam" id="1.10.10.10:FF:000092">
    <property type="entry name" value="Histone acetyltransferase"/>
    <property type="match status" value="1"/>
</dbReference>
<dbReference type="EnsemblMetazoa" id="GBRI023240-RA">
    <property type="protein sequence ID" value="GBRI023240-PA"/>
    <property type="gene ID" value="GBRI023240"/>
</dbReference>
<dbReference type="InterPro" id="IPR036060">
    <property type="entry name" value="Znf_C2H2C_sf"/>
</dbReference>
<dbReference type="Gene3D" id="3.40.630.30">
    <property type="match status" value="1"/>
</dbReference>
<keyword evidence="10" id="KW-0805">Transcription regulation</keyword>
<dbReference type="GO" id="GO:0036409">
    <property type="term" value="C:histone H3-K14 acetyltransferase complex"/>
    <property type="evidence" value="ECO:0007669"/>
    <property type="project" value="TreeGrafter"/>
</dbReference>
<feature type="compositionally biased region" description="Polar residues" evidence="15">
    <location>
        <begin position="172"/>
        <end position="183"/>
    </location>
</feature>
<feature type="region of interest" description="Disordered" evidence="15">
    <location>
        <begin position="489"/>
        <end position="528"/>
    </location>
</feature>
<evidence type="ECO:0000256" key="11">
    <source>
        <dbReference type="ARBA" id="ARBA00023163"/>
    </source>
</evidence>
<evidence type="ECO:0000256" key="8">
    <source>
        <dbReference type="ARBA" id="ARBA00022853"/>
    </source>
</evidence>
<dbReference type="VEuPathDB" id="VectorBase:GBRI023240"/>
<keyword evidence="6" id="KW-0863">Zinc-finger</keyword>
<keyword evidence="11" id="KW-0804">Transcription</keyword>
<feature type="region of interest" description="Disordered" evidence="15">
    <location>
        <begin position="60"/>
        <end position="399"/>
    </location>
</feature>
<dbReference type="Pfam" id="PF01853">
    <property type="entry name" value="MOZ_SAS"/>
    <property type="match status" value="1"/>
</dbReference>
<dbReference type="FunFam" id="3.30.60.60:FF:000003">
    <property type="entry name" value="Histone acetyltransferase"/>
    <property type="match status" value="1"/>
</dbReference>
<accession>A0A1A9WKR3</accession>
<evidence type="ECO:0000256" key="14">
    <source>
        <dbReference type="RuleBase" id="RU361211"/>
    </source>
</evidence>
<dbReference type="GO" id="GO:0008270">
    <property type="term" value="F:zinc ion binding"/>
    <property type="evidence" value="ECO:0007669"/>
    <property type="project" value="UniProtKB-KW"/>
</dbReference>